<dbReference type="AlphaFoldDB" id="V5I3L3"/>
<accession>V5I3L3</accession>
<name>V5I3L3_IXORI</name>
<feature type="non-terminal residue" evidence="1">
    <location>
        <position position="1"/>
    </location>
</feature>
<protein>
    <submittedName>
        <fullName evidence="1">Putative nadhubiquinone oxidoreductase ndufs6/13 kDa subunit</fullName>
    </submittedName>
</protein>
<sequence length="79" mass="8549">LASFDRQKTGEIQTYAVKLIAEVPPKAVQGRTTWCDGGESRPRVDPTGSFHQLGYAPGNHACGYCGLRSSKILLTSLIK</sequence>
<organism evidence="1">
    <name type="scientific">Ixodes ricinus</name>
    <name type="common">Common tick</name>
    <name type="synonym">Acarus ricinus</name>
    <dbReference type="NCBI Taxonomy" id="34613"/>
    <lineage>
        <taxon>Eukaryota</taxon>
        <taxon>Metazoa</taxon>
        <taxon>Ecdysozoa</taxon>
        <taxon>Arthropoda</taxon>
        <taxon>Chelicerata</taxon>
        <taxon>Arachnida</taxon>
        <taxon>Acari</taxon>
        <taxon>Parasitiformes</taxon>
        <taxon>Ixodida</taxon>
        <taxon>Ixodoidea</taxon>
        <taxon>Ixodidae</taxon>
        <taxon>Ixodinae</taxon>
        <taxon>Ixodes</taxon>
    </lineage>
</organism>
<proteinExistence type="evidence at transcript level"/>
<reference evidence="1" key="1">
    <citation type="journal article" date="2015" name="Sci. Rep.">
        <title>Tissue- and time-dependent transcription in Ixodes ricinus salivary glands and midguts when blood feeding on the vertebrate host.</title>
        <authorList>
            <person name="Kotsyfakis M."/>
            <person name="Schwarz A."/>
            <person name="Erhart J."/>
            <person name="Ribeiro J.M."/>
        </authorList>
    </citation>
    <scope>NUCLEOTIDE SEQUENCE</scope>
    <source>
        <tissue evidence="1">Salivary gland and midgut</tissue>
    </source>
</reference>
<evidence type="ECO:0000313" key="1">
    <source>
        <dbReference type="EMBL" id="JAB84387.1"/>
    </source>
</evidence>
<keyword evidence="1" id="KW-0830">Ubiquinone</keyword>
<dbReference type="EMBL" id="GANP01000081">
    <property type="protein sequence ID" value="JAB84387.1"/>
    <property type="molecule type" value="mRNA"/>
</dbReference>